<dbReference type="InterPro" id="IPR013087">
    <property type="entry name" value="Znf_C2H2_type"/>
</dbReference>
<keyword evidence="2" id="KW-0677">Repeat</keyword>
<feature type="domain" description="C2H2-type" evidence="8">
    <location>
        <begin position="605"/>
        <end position="642"/>
    </location>
</feature>
<evidence type="ECO:0000259" key="8">
    <source>
        <dbReference type="PROSITE" id="PS50157"/>
    </source>
</evidence>
<dbReference type="PROSITE" id="PS50157">
    <property type="entry name" value="ZINC_FINGER_C2H2_2"/>
    <property type="match status" value="2"/>
</dbReference>
<evidence type="ECO:0000256" key="5">
    <source>
        <dbReference type="ARBA" id="ARBA00023242"/>
    </source>
</evidence>
<accession>A0AAN8E7V1</accession>
<dbReference type="GO" id="GO:0000981">
    <property type="term" value="F:DNA-binding transcription factor activity, RNA polymerase II-specific"/>
    <property type="evidence" value="ECO:0007669"/>
    <property type="project" value="TreeGrafter"/>
</dbReference>
<keyword evidence="1" id="KW-0479">Metal-binding</keyword>
<evidence type="ECO:0000256" key="6">
    <source>
        <dbReference type="PROSITE-ProRule" id="PRU00042"/>
    </source>
</evidence>
<feature type="compositionally biased region" description="Polar residues" evidence="7">
    <location>
        <begin position="362"/>
        <end position="379"/>
    </location>
</feature>
<feature type="compositionally biased region" description="Polar residues" evidence="7">
    <location>
        <begin position="575"/>
        <end position="594"/>
    </location>
</feature>
<name>A0AAN8E7V1_9EURO</name>
<feature type="region of interest" description="Disordered" evidence="7">
    <location>
        <begin position="1"/>
        <end position="27"/>
    </location>
</feature>
<feature type="region of interest" description="Disordered" evidence="7">
    <location>
        <begin position="399"/>
        <end position="428"/>
    </location>
</feature>
<dbReference type="SMART" id="SM00355">
    <property type="entry name" value="ZnF_C2H2"/>
    <property type="match status" value="5"/>
</dbReference>
<evidence type="ECO:0000256" key="7">
    <source>
        <dbReference type="SAM" id="MobiDB-lite"/>
    </source>
</evidence>
<keyword evidence="3 6" id="KW-0863">Zinc-finger</keyword>
<comment type="caution">
    <text evidence="9">The sequence shown here is derived from an EMBL/GenBank/DDBJ whole genome shotgun (WGS) entry which is preliminary data.</text>
</comment>
<evidence type="ECO:0000256" key="4">
    <source>
        <dbReference type="ARBA" id="ARBA00022833"/>
    </source>
</evidence>
<evidence type="ECO:0000313" key="9">
    <source>
        <dbReference type="EMBL" id="KAK5948254.1"/>
    </source>
</evidence>
<evidence type="ECO:0000256" key="2">
    <source>
        <dbReference type="ARBA" id="ARBA00022737"/>
    </source>
</evidence>
<feature type="region of interest" description="Disordered" evidence="7">
    <location>
        <begin position="340"/>
        <end position="379"/>
    </location>
</feature>
<evidence type="ECO:0000256" key="1">
    <source>
        <dbReference type="ARBA" id="ARBA00022723"/>
    </source>
</evidence>
<keyword evidence="4" id="KW-0862">Zinc</keyword>
<reference evidence="9 10" key="1">
    <citation type="submission" date="2022-12" db="EMBL/GenBank/DDBJ databases">
        <title>Genomic features and morphological characterization of a novel Knufia sp. strain isolated from spacecraft assembly facility.</title>
        <authorList>
            <person name="Teixeira M."/>
            <person name="Chander A.M."/>
            <person name="Stajich J.E."/>
            <person name="Venkateswaran K."/>
        </authorList>
    </citation>
    <scope>NUCLEOTIDE SEQUENCE [LARGE SCALE GENOMIC DNA]</scope>
    <source>
        <strain evidence="9 10">FJI-L2-BK-P2</strain>
    </source>
</reference>
<dbReference type="Gene3D" id="3.30.160.60">
    <property type="entry name" value="Classic Zinc Finger"/>
    <property type="match status" value="2"/>
</dbReference>
<feature type="compositionally biased region" description="Acidic residues" evidence="7">
    <location>
        <begin position="811"/>
        <end position="823"/>
    </location>
</feature>
<feature type="compositionally biased region" description="Polar residues" evidence="7">
    <location>
        <begin position="411"/>
        <end position="428"/>
    </location>
</feature>
<dbReference type="AlphaFoldDB" id="A0AAN8E7V1"/>
<sequence>MARQSSNASQPFHSHDGDSFIPYMPGQFPPEYRDALSSVSALDSVAEPSFHSPMDFSLDDNIDPTLRGSPALVGLTGQDHLNLSQFTLDDQDTTRNLSQEASYAYPRQAGQSLTLSPEDATVTQPWNTFQVNSMMNGQQPQYLQPYSNRRKRVRPNNTDPGYGSQDQNSPSLSSSPTVPMQHFNNSFYQQDQFSPIVPGFSNQGELNYQQGQQQHSSYGPGLAPTSSPVADRERQPQPATKAPRQPRNQEKKYECPHCEPGDKSFKTTNDLDRHVKTVHRSIKPGERVWKCNMPSCTVPDKIWPRLDNFKQHVSRMHGQDHADHAEDMWVEYDPAIHGAVEPSRNTRLTGRGRRASADRSSNFSPNEASFNSGSASGSQPNFEAVSLLQSVTMGTPAQRRVAVPRSVKGQALTSGKTSLAMNGQRTSSISSGNNNVPFYVAPIQLLSPNTGLGFRGQKSGARTIANHATTARQRREIQEQDRMPVQRTFLPSSDADFDAMGEHLEGGGNLANLDPGSLTASNLEAASRNATLDLEPAEGQGINIMDAACADIHNSLAPDQQERFKAIIRTLQTASSNVTGQNKSVTSKKSTNGKNADREQTEKRYLCSEPIDDKGVSKVCGKTFDKQSELNKHRARHLKKYGCTFDHCYKRFGTKWEWKRHEHHQHVQPDSWRCDQTSGDKACQQLFGRKDAFVDHLKAQHKVTNERIDSVVKARHLSKKWLGSWWCGFCQEIIQSKADFGPGMDKERNDHVADHIDGKILPKRDIRDWIELAGEGKTKQRMKKLDQEGSLKPDPKKGSSHAYDEGGYSSSEDEDDTMTELEESSSRRQPERLDTALTYAQRESPGASSAERRRRSSAATTTPTLQLTSPDGEVLTPSTQHQDRRSRQVPSSTDLRASNAQRQCCQCSFRTSMRLTTDRCPTCPHRYCQSCGSTVPRQLQQQQVQQQHVQQVQPDFTNDNEDFIDEMELGNDVPMFMMEDDQWTG</sequence>
<dbReference type="EMBL" id="JAKLMC020000050">
    <property type="protein sequence ID" value="KAK5948254.1"/>
    <property type="molecule type" value="Genomic_DNA"/>
</dbReference>
<feature type="domain" description="C2H2-type" evidence="8">
    <location>
        <begin position="253"/>
        <end position="284"/>
    </location>
</feature>
<proteinExistence type="predicted"/>
<evidence type="ECO:0000256" key="3">
    <source>
        <dbReference type="ARBA" id="ARBA00022771"/>
    </source>
</evidence>
<feature type="region of interest" description="Disordered" evidence="7">
    <location>
        <begin position="777"/>
        <end position="895"/>
    </location>
</feature>
<dbReference type="Proteomes" id="UP001316803">
    <property type="component" value="Unassembled WGS sequence"/>
</dbReference>
<protein>
    <recommendedName>
        <fullName evidence="8">C2H2-type domain-containing protein</fullName>
    </recommendedName>
</protein>
<gene>
    <name evidence="9" type="ORF">OHC33_010688</name>
</gene>
<feature type="compositionally biased region" description="Polar residues" evidence="7">
    <location>
        <begin position="155"/>
        <end position="168"/>
    </location>
</feature>
<keyword evidence="10" id="KW-1185">Reference proteome</keyword>
<feature type="compositionally biased region" description="Basic and acidic residues" evidence="7">
    <location>
        <begin position="777"/>
        <end position="797"/>
    </location>
</feature>
<feature type="compositionally biased region" description="Basic and acidic residues" evidence="7">
    <location>
        <begin position="824"/>
        <end position="834"/>
    </location>
</feature>
<feature type="compositionally biased region" description="Polar residues" evidence="7">
    <location>
        <begin position="182"/>
        <end position="193"/>
    </location>
</feature>
<dbReference type="InterPro" id="IPR050527">
    <property type="entry name" value="Snail/Krueppel_Znf"/>
</dbReference>
<dbReference type="GO" id="GO:0000978">
    <property type="term" value="F:RNA polymerase II cis-regulatory region sequence-specific DNA binding"/>
    <property type="evidence" value="ECO:0007669"/>
    <property type="project" value="TreeGrafter"/>
</dbReference>
<dbReference type="GO" id="GO:0008270">
    <property type="term" value="F:zinc ion binding"/>
    <property type="evidence" value="ECO:0007669"/>
    <property type="project" value="UniProtKB-KW"/>
</dbReference>
<feature type="compositionally biased region" description="Basic and acidic residues" evidence="7">
    <location>
        <begin position="247"/>
        <end position="269"/>
    </location>
</feature>
<feature type="compositionally biased region" description="Polar residues" evidence="7">
    <location>
        <begin position="1"/>
        <end position="12"/>
    </location>
</feature>
<keyword evidence="5" id="KW-0539">Nucleus</keyword>
<feature type="region of interest" description="Disordered" evidence="7">
    <location>
        <begin position="575"/>
        <end position="601"/>
    </location>
</feature>
<feature type="region of interest" description="Disordered" evidence="7">
    <location>
        <begin position="139"/>
        <end position="269"/>
    </location>
</feature>
<dbReference type="PROSITE" id="PS00028">
    <property type="entry name" value="ZINC_FINGER_C2H2_1"/>
    <property type="match status" value="1"/>
</dbReference>
<dbReference type="PANTHER" id="PTHR24388">
    <property type="entry name" value="ZINC FINGER PROTEIN"/>
    <property type="match status" value="1"/>
</dbReference>
<dbReference type="PANTHER" id="PTHR24388:SF104">
    <property type="entry name" value="AT-RICH BINDING PROTEIN-RELATED"/>
    <property type="match status" value="1"/>
</dbReference>
<organism evidence="9 10">
    <name type="scientific">Knufia fluminis</name>
    <dbReference type="NCBI Taxonomy" id="191047"/>
    <lineage>
        <taxon>Eukaryota</taxon>
        <taxon>Fungi</taxon>
        <taxon>Dikarya</taxon>
        <taxon>Ascomycota</taxon>
        <taxon>Pezizomycotina</taxon>
        <taxon>Eurotiomycetes</taxon>
        <taxon>Chaetothyriomycetidae</taxon>
        <taxon>Chaetothyriales</taxon>
        <taxon>Trichomeriaceae</taxon>
        <taxon>Knufia</taxon>
    </lineage>
</organism>
<evidence type="ECO:0000313" key="10">
    <source>
        <dbReference type="Proteomes" id="UP001316803"/>
    </source>
</evidence>